<dbReference type="Pfam" id="PF00171">
    <property type="entry name" value="Aldedh"/>
    <property type="match status" value="1"/>
</dbReference>
<dbReference type="InterPro" id="IPR016162">
    <property type="entry name" value="Ald_DH_N"/>
</dbReference>
<gene>
    <name evidence="4" type="primary">gabD_2</name>
    <name evidence="4" type="ORF">ENSA5_33920</name>
</gene>
<dbReference type="GO" id="GO:0009450">
    <property type="term" value="P:gamma-aminobutyric acid catabolic process"/>
    <property type="evidence" value="ECO:0007669"/>
    <property type="project" value="InterPro"/>
</dbReference>
<feature type="domain" description="Aldehyde dehydrogenase" evidence="3">
    <location>
        <begin position="17"/>
        <end position="477"/>
    </location>
</feature>
<name>A0A2S9XXA3_9BACT</name>
<dbReference type="PANTHER" id="PTHR43353:SF5">
    <property type="entry name" value="SUCCINATE-SEMIALDEHYDE DEHYDROGENASE, MITOCHONDRIAL"/>
    <property type="match status" value="1"/>
</dbReference>
<accession>A0A2S9XXA3</accession>
<keyword evidence="2 4" id="KW-0560">Oxidoreductase</keyword>
<dbReference type="GO" id="GO:0036243">
    <property type="term" value="F:succinate-semialdehyde dehydrogenase (NADP+) activity"/>
    <property type="evidence" value="ECO:0007669"/>
    <property type="project" value="UniProtKB-EC"/>
</dbReference>
<dbReference type="Proteomes" id="UP000237968">
    <property type="component" value="Unassembled WGS sequence"/>
</dbReference>
<evidence type="ECO:0000259" key="3">
    <source>
        <dbReference type="Pfam" id="PF00171"/>
    </source>
</evidence>
<protein>
    <submittedName>
        <fullName evidence="4">Succinate-semialdehyde dehydrogenase [NADP(+)] GabD</fullName>
        <ecNumber evidence="4">1.2.1.79</ecNumber>
    </submittedName>
</protein>
<evidence type="ECO:0000256" key="1">
    <source>
        <dbReference type="ARBA" id="ARBA00009986"/>
    </source>
</evidence>
<dbReference type="PROSITE" id="PS00070">
    <property type="entry name" value="ALDEHYDE_DEHYDR_CYS"/>
    <property type="match status" value="1"/>
</dbReference>
<keyword evidence="5" id="KW-1185">Reference proteome</keyword>
<comment type="similarity">
    <text evidence="1">Belongs to the aldehyde dehydrogenase family.</text>
</comment>
<dbReference type="RefSeq" id="WP_106392744.1">
    <property type="nucleotide sequence ID" value="NZ_PVNK01000156.1"/>
</dbReference>
<comment type="caution">
    <text evidence="4">The sequence shown here is derived from an EMBL/GenBank/DDBJ whole genome shotgun (WGS) entry which is preliminary data.</text>
</comment>
<dbReference type="PANTHER" id="PTHR43353">
    <property type="entry name" value="SUCCINATE-SEMIALDEHYDE DEHYDROGENASE, MITOCHONDRIAL"/>
    <property type="match status" value="1"/>
</dbReference>
<dbReference type="FunFam" id="3.40.309.10:FF:000004">
    <property type="entry name" value="Succinate-semialdehyde dehydrogenase I"/>
    <property type="match status" value="1"/>
</dbReference>
<reference evidence="4 5" key="1">
    <citation type="submission" date="2018-03" db="EMBL/GenBank/DDBJ databases">
        <title>Draft Genome Sequences of the Obligatory Marine Myxobacteria Enhygromyxa salina SWB005.</title>
        <authorList>
            <person name="Poehlein A."/>
            <person name="Moghaddam J.A."/>
            <person name="Harms H."/>
            <person name="Alanjari M."/>
            <person name="Koenig G.M."/>
            <person name="Daniel R."/>
            <person name="Schaeberle T.F."/>
        </authorList>
    </citation>
    <scope>NUCLEOTIDE SEQUENCE [LARGE SCALE GENOMIC DNA]</scope>
    <source>
        <strain evidence="4 5">SWB005</strain>
    </source>
</reference>
<dbReference type="InterPro" id="IPR016161">
    <property type="entry name" value="Ald_DH/histidinol_DH"/>
</dbReference>
<sequence length="485" mass="51328">MTPVQTRNLIDGEWKTAPSGATLNVTNPATDELIAEVPDAGAEQARAAIAAARAALPAWRALPAGERAEPLARLASLMQDKHEELATLLTREQGKPLAEARGEISYAASFITWAAEEAKRVYGETVPSSRPDQRILVLRQPVGVVAAITPWNFPSAMITRKLGPALAAGCTMIVKPAEQTPLSAFAIGELALEAGIPAGVLNVISGDAATIAQTIFADPTVRKVSFTGSTEVGQKLMVQAAQNVVRLSLELGGHAPFIVFDDADLDAAVTGAIKSKFRNAGQTCVCPNRFFVQAGVYDEFVAKLAAALEPMRVGAGLDEGVAIGPLIDDAAVAKVRDHIDDARSHGATLRLGGEIFSPGPGLTQRFCRPTIVEGVDASMKLSHEETFGPVAPIRRFTHEAEAIELANDSPYGLASYFYTRDAARLWRVAEALEYGIVGANDGAPSTAQAPFGGVKMSGFGREGGRYAMHEYLDVKYVSIGLSKPI</sequence>
<dbReference type="InterPro" id="IPR016160">
    <property type="entry name" value="Ald_DH_CS_CYS"/>
</dbReference>
<dbReference type="FunFam" id="3.40.605.10:FF:000005">
    <property type="entry name" value="Succinate-semialdehyde dehydrogenase I"/>
    <property type="match status" value="1"/>
</dbReference>
<dbReference type="InterPro" id="IPR016163">
    <property type="entry name" value="Ald_DH_C"/>
</dbReference>
<dbReference type="CDD" id="cd07103">
    <property type="entry name" value="ALDH_F5_SSADH_GabD"/>
    <property type="match status" value="1"/>
</dbReference>
<dbReference type="InterPro" id="IPR015590">
    <property type="entry name" value="Aldehyde_DH_dom"/>
</dbReference>
<organism evidence="4 5">
    <name type="scientific">Enhygromyxa salina</name>
    <dbReference type="NCBI Taxonomy" id="215803"/>
    <lineage>
        <taxon>Bacteria</taxon>
        <taxon>Pseudomonadati</taxon>
        <taxon>Myxococcota</taxon>
        <taxon>Polyangia</taxon>
        <taxon>Nannocystales</taxon>
        <taxon>Nannocystaceae</taxon>
        <taxon>Enhygromyxa</taxon>
    </lineage>
</organism>
<dbReference type="EMBL" id="PVNK01000156">
    <property type="protein sequence ID" value="PRP97499.1"/>
    <property type="molecule type" value="Genomic_DNA"/>
</dbReference>
<evidence type="ECO:0000313" key="4">
    <source>
        <dbReference type="EMBL" id="PRP97499.1"/>
    </source>
</evidence>
<dbReference type="AlphaFoldDB" id="A0A2S9XXA3"/>
<dbReference type="NCBIfam" id="TIGR01780">
    <property type="entry name" value="SSADH"/>
    <property type="match status" value="1"/>
</dbReference>
<dbReference type="OrthoDB" id="9762913at2"/>
<evidence type="ECO:0000256" key="2">
    <source>
        <dbReference type="ARBA" id="ARBA00023002"/>
    </source>
</evidence>
<dbReference type="SUPFAM" id="SSF53720">
    <property type="entry name" value="ALDH-like"/>
    <property type="match status" value="1"/>
</dbReference>
<dbReference type="GO" id="GO:0004777">
    <property type="term" value="F:succinate-semialdehyde dehydrogenase (NAD+) activity"/>
    <property type="evidence" value="ECO:0007669"/>
    <property type="project" value="TreeGrafter"/>
</dbReference>
<dbReference type="FunFam" id="3.40.605.10:FF:000026">
    <property type="entry name" value="Aldehyde dehydrogenase, putative"/>
    <property type="match status" value="1"/>
</dbReference>
<evidence type="ECO:0000313" key="5">
    <source>
        <dbReference type="Proteomes" id="UP000237968"/>
    </source>
</evidence>
<dbReference type="Gene3D" id="3.40.605.10">
    <property type="entry name" value="Aldehyde Dehydrogenase, Chain A, domain 1"/>
    <property type="match status" value="1"/>
</dbReference>
<proteinExistence type="inferred from homology"/>
<dbReference type="EC" id="1.2.1.79" evidence="4"/>
<dbReference type="InterPro" id="IPR050740">
    <property type="entry name" value="Aldehyde_DH_Superfamily"/>
</dbReference>
<dbReference type="Gene3D" id="3.40.309.10">
    <property type="entry name" value="Aldehyde Dehydrogenase, Chain A, domain 2"/>
    <property type="match status" value="1"/>
</dbReference>
<dbReference type="InterPro" id="IPR010102">
    <property type="entry name" value="Succ_semiAld_DH"/>
</dbReference>